<keyword evidence="2" id="KW-1185">Reference proteome</keyword>
<reference evidence="1 2" key="1">
    <citation type="submission" date="2016-06" db="EMBL/GenBank/DDBJ databases">
        <title>Complete genome sequence of a deep-branching marine Gamma Proteobacterium Woeseia oceani type strain XK5.</title>
        <authorList>
            <person name="Mu D."/>
            <person name="Du Z."/>
        </authorList>
    </citation>
    <scope>NUCLEOTIDE SEQUENCE [LARGE SCALE GENOMIC DNA]</scope>
    <source>
        <strain evidence="1 2">XK5</strain>
    </source>
</reference>
<organism evidence="1 2">
    <name type="scientific">Woeseia oceani</name>
    <dbReference type="NCBI Taxonomy" id="1548547"/>
    <lineage>
        <taxon>Bacteria</taxon>
        <taxon>Pseudomonadati</taxon>
        <taxon>Pseudomonadota</taxon>
        <taxon>Gammaproteobacteria</taxon>
        <taxon>Woeseiales</taxon>
        <taxon>Woeseiaceae</taxon>
        <taxon>Woeseia</taxon>
    </lineage>
</organism>
<dbReference type="EMBL" id="CP016268">
    <property type="protein sequence ID" value="ANO50451.1"/>
    <property type="molecule type" value="Genomic_DNA"/>
</dbReference>
<dbReference type="InterPro" id="IPR006311">
    <property type="entry name" value="TAT_signal"/>
</dbReference>
<dbReference type="AlphaFoldDB" id="A0A193LDD4"/>
<accession>A0A193LDD4</accession>
<evidence type="ECO:0008006" key="3">
    <source>
        <dbReference type="Google" id="ProtNLM"/>
    </source>
</evidence>
<proteinExistence type="predicted"/>
<dbReference type="PROSITE" id="PS51318">
    <property type="entry name" value="TAT"/>
    <property type="match status" value="1"/>
</dbReference>
<evidence type="ECO:0000313" key="1">
    <source>
        <dbReference type="EMBL" id="ANO50451.1"/>
    </source>
</evidence>
<dbReference type="Proteomes" id="UP000092695">
    <property type="component" value="Chromosome"/>
</dbReference>
<name>A0A193LDD4_9GAMM</name>
<dbReference type="KEGG" id="woc:BA177_03820"/>
<gene>
    <name evidence="1" type="ORF">BA177_03820</name>
</gene>
<evidence type="ECO:0000313" key="2">
    <source>
        <dbReference type="Proteomes" id="UP000092695"/>
    </source>
</evidence>
<dbReference type="STRING" id="1548547.BA177_03820"/>
<protein>
    <recommendedName>
        <fullName evidence="3">Neutral/alkaline non-lysosomal ceramidase N-terminal domain-containing protein</fullName>
    </recommendedName>
</protein>
<sequence length="524" mass="56544">MIKNRFRSAKMDNTRRLFLQSSVAAGAATAAGLSWSGIANALGSSEKLEVAAIRFGTTADVGDTGSSRVGAKIGEVASPLKTTAMLFKDGATQVCLVAWDIGGSIEYTKDLVTRRLGIPRENVLVFSSHNHSGAPTGAGDPPPYFYSIPYEAPEKRKLTGFGKRLFGQLDDALKRLPKMLEPVTVWHAEGSEDRITYCRKGYRADGSTFFMREEDRVLYGKDFNGDIDRQAPVVVFKNASGRPVAGLVQFTGHPVTSYHPEKPVVHGDWPQVATDIVGRELAGGSGDPVPVGFLQGCCGDVNSKEMFVGGVERAIEFGEMLGSSYISALSNLTASDRPGMNFTMAPADVPCGELPSAQVLRAEIAEMKDFIKRADAGDENTITCVGLNFPHALTPKYRGALIEAVLPWSEWALDLQVTGRADTAMKAIDMPVHVMRLGDVGILGLSCEPFQGIGRRFRELSPLPLSIPCGYTNGSHGYITDSPNTGDREYMSAFYRYTKFRPPLAKPAGDVLADSGVKALKSFL</sequence>